<dbReference type="KEGG" id="hro:HELRODRAFT_112074"/>
<dbReference type="GO" id="GO:0015379">
    <property type="term" value="F:potassium:chloride symporter activity"/>
    <property type="evidence" value="ECO:0000318"/>
    <property type="project" value="GO_Central"/>
</dbReference>
<dbReference type="OrthoDB" id="2020542at2759"/>
<name>T1EFG7_HELRO</name>
<dbReference type="InterPro" id="IPR004842">
    <property type="entry name" value="SLC12A_fam"/>
</dbReference>
<evidence type="ECO:0000256" key="14">
    <source>
        <dbReference type="SAM" id="Phobius"/>
    </source>
</evidence>
<sequence length="651" mass="71253">MSEYEKASLVQNEHNTLTCDKTLAASGANQTGRKKTNETGRSKNVGGEGRDGGIVSVDVKDRDELFAQHELQENGDGGDFNRFGSIFNRAWWSSNFFVSEQAQFGTWDGVYTTCMINILGVLLFLRIGWMVGNAGTIFSLLIIFLSSFVAFIAVTSAVGIYERTFPERGGVYSLLNHVIGARVGASIGLLFCFGQSVACALYVVGFGESVSNLLHVEDQWVVRSVGMLLLFVLWAIQTAGVKWVIRLQLVLLSIISAAVLDFILGSLVHSKPEFGFVGYNLQTFLSNAYPSFGGSDQGASFLGVLGVFFPAATGVFAGINMSGDLKSPTKSIPVGTFAALGSSTLLYMLFVLILGSSCTKFSLQTDYLIAEKVSGTGLIFLCGLYTSSVSSGMGTLYGSPRILEGIVEDNVLPCLSFLDKWKSNNKLPNLPLLLITFTTFIFILIGRVNTLAPIVAVPFVMTYAAVNWAYFSLASSFERRGLSDYSPVINVYDEKKSDENSGDPATKSGGSHINSIITSQPKSLYSIFCCRWLSLSGFVMSIVAMFCIQWLFSIVVIVIFMCTYTYIFHANPGAFPGISDFSLSNMILNLIKCIFRRRGQPMNDETSTMVITTSAPPPTPQTMTSEINESNEDYNYRNNYHKTEDVRKDLF</sequence>
<dbReference type="GO" id="GO:0055064">
    <property type="term" value="P:chloride ion homeostasis"/>
    <property type="evidence" value="ECO:0000318"/>
    <property type="project" value="GO_Central"/>
</dbReference>
<evidence type="ECO:0000256" key="9">
    <source>
        <dbReference type="ARBA" id="ARBA00023065"/>
    </source>
</evidence>
<evidence type="ECO:0000256" key="10">
    <source>
        <dbReference type="ARBA" id="ARBA00023136"/>
    </source>
</evidence>
<dbReference type="GO" id="GO:0016020">
    <property type="term" value="C:membrane"/>
    <property type="evidence" value="ECO:0007669"/>
    <property type="project" value="UniProtKB-SubCell"/>
</dbReference>
<dbReference type="InterPro" id="IPR004841">
    <property type="entry name" value="AA-permease/SLC12A_dom"/>
</dbReference>
<evidence type="ECO:0000256" key="5">
    <source>
        <dbReference type="ARBA" id="ARBA00022692"/>
    </source>
</evidence>
<reference evidence="16 18" key="2">
    <citation type="journal article" date="2013" name="Nature">
        <title>Insights into bilaterian evolution from three spiralian genomes.</title>
        <authorList>
            <person name="Simakov O."/>
            <person name="Marletaz F."/>
            <person name="Cho S.J."/>
            <person name="Edsinger-Gonzales E."/>
            <person name="Havlak P."/>
            <person name="Hellsten U."/>
            <person name="Kuo D.H."/>
            <person name="Larsson T."/>
            <person name="Lv J."/>
            <person name="Arendt D."/>
            <person name="Savage R."/>
            <person name="Osoegawa K."/>
            <person name="de Jong P."/>
            <person name="Grimwood J."/>
            <person name="Chapman J.A."/>
            <person name="Shapiro H."/>
            <person name="Aerts A."/>
            <person name="Otillar R.P."/>
            <person name="Terry A.Y."/>
            <person name="Boore J.L."/>
            <person name="Grigoriev I.V."/>
            <person name="Lindberg D.R."/>
            <person name="Seaver E.C."/>
            <person name="Weisblat D.A."/>
            <person name="Putnam N.H."/>
            <person name="Rokhsar D.S."/>
        </authorList>
    </citation>
    <scope>NUCLEOTIDE SEQUENCE</scope>
</reference>
<proteinExistence type="inferred from homology"/>
<keyword evidence="11" id="KW-0868">Chloride</keyword>
<evidence type="ECO:0000256" key="4">
    <source>
        <dbReference type="ARBA" id="ARBA00022538"/>
    </source>
</evidence>
<dbReference type="FunCoup" id="T1EFG7">
    <property type="interactions" value="53"/>
</dbReference>
<keyword evidence="9" id="KW-0406">Ion transport</keyword>
<keyword evidence="3" id="KW-0813">Transport</keyword>
<evidence type="ECO:0000256" key="1">
    <source>
        <dbReference type="ARBA" id="ARBA00004141"/>
    </source>
</evidence>
<organism evidence="17 18">
    <name type="scientific">Helobdella robusta</name>
    <name type="common">Californian leech</name>
    <dbReference type="NCBI Taxonomy" id="6412"/>
    <lineage>
        <taxon>Eukaryota</taxon>
        <taxon>Metazoa</taxon>
        <taxon>Spiralia</taxon>
        <taxon>Lophotrochozoa</taxon>
        <taxon>Annelida</taxon>
        <taxon>Clitellata</taxon>
        <taxon>Hirudinea</taxon>
        <taxon>Rhynchobdellida</taxon>
        <taxon>Glossiphoniidae</taxon>
        <taxon>Helobdella</taxon>
    </lineage>
</organism>
<feature type="domain" description="Amino acid permease/ SLC12A" evidence="15">
    <location>
        <begin position="111"/>
        <end position="474"/>
    </location>
</feature>
<dbReference type="FunFam" id="1.20.1740.10:FF:000030">
    <property type="entry name" value="solute carrier family 12 member 8"/>
    <property type="match status" value="1"/>
</dbReference>
<dbReference type="HOGENOM" id="CLU_017440_0_0_1"/>
<keyword evidence="7" id="KW-0630">Potassium</keyword>
<gene>
    <name evidence="17" type="primary">20195319</name>
    <name evidence="16" type="ORF">HELRODRAFT_112074</name>
</gene>
<dbReference type="EMBL" id="KB096590">
    <property type="protein sequence ID" value="ESO03662.1"/>
    <property type="molecule type" value="Genomic_DNA"/>
</dbReference>
<feature type="transmembrane region" description="Helical" evidence="14">
    <location>
        <begin position="427"/>
        <end position="445"/>
    </location>
</feature>
<dbReference type="AlphaFoldDB" id="T1EFG7"/>
<evidence type="ECO:0000313" key="18">
    <source>
        <dbReference type="Proteomes" id="UP000015101"/>
    </source>
</evidence>
<evidence type="ECO:0000313" key="16">
    <source>
        <dbReference type="EMBL" id="ESO03662.1"/>
    </source>
</evidence>
<keyword evidence="5 14" id="KW-0812">Transmembrane</keyword>
<evidence type="ECO:0000256" key="8">
    <source>
        <dbReference type="ARBA" id="ARBA00022989"/>
    </source>
</evidence>
<evidence type="ECO:0000256" key="2">
    <source>
        <dbReference type="ARBA" id="ARBA00010593"/>
    </source>
</evidence>
<keyword evidence="8 14" id="KW-1133">Transmembrane helix</keyword>
<keyword evidence="10 14" id="KW-0472">Membrane</keyword>
<dbReference type="Pfam" id="PF00324">
    <property type="entry name" value="AA_permease"/>
    <property type="match status" value="1"/>
</dbReference>
<feature type="transmembrane region" description="Helical" evidence="14">
    <location>
        <begin position="331"/>
        <end position="355"/>
    </location>
</feature>
<dbReference type="GeneID" id="20195319"/>
<feature type="transmembrane region" description="Helical" evidence="14">
    <location>
        <begin position="137"/>
        <end position="161"/>
    </location>
</feature>
<evidence type="ECO:0000256" key="11">
    <source>
        <dbReference type="ARBA" id="ARBA00023214"/>
    </source>
</evidence>
<evidence type="ECO:0000256" key="12">
    <source>
        <dbReference type="ARBA" id="ARBA00073711"/>
    </source>
</evidence>
<feature type="transmembrane region" description="Helical" evidence="14">
    <location>
        <begin position="182"/>
        <end position="205"/>
    </location>
</feature>
<evidence type="ECO:0000313" key="17">
    <source>
        <dbReference type="EnsemblMetazoa" id="HelroP112074"/>
    </source>
</evidence>
<dbReference type="InParanoid" id="T1EFG7"/>
<feature type="transmembrane region" description="Helical" evidence="14">
    <location>
        <begin position="249"/>
        <end position="268"/>
    </location>
</feature>
<dbReference type="GO" id="GO:0006884">
    <property type="term" value="P:cell volume homeostasis"/>
    <property type="evidence" value="ECO:0000318"/>
    <property type="project" value="GO_Central"/>
</dbReference>
<evidence type="ECO:0000256" key="13">
    <source>
        <dbReference type="SAM" id="MobiDB-lite"/>
    </source>
</evidence>
<dbReference type="PANTHER" id="PTHR11827:SF6">
    <property type="entry name" value="SOLUTE CARRIER FAMILY 12 MEMBER 8"/>
    <property type="match status" value="1"/>
</dbReference>
<keyword evidence="18" id="KW-1185">Reference proteome</keyword>
<dbReference type="RefSeq" id="XP_009018219.1">
    <property type="nucleotide sequence ID" value="XM_009019971.1"/>
</dbReference>
<accession>T1EFG7</accession>
<dbReference type="Gene3D" id="1.20.1740.10">
    <property type="entry name" value="Amino acid/polyamine transporter I"/>
    <property type="match status" value="1"/>
</dbReference>
<dbReference type="eggNOG" id="KOG2083">
    <property type="taxonomic scope" value="Eukaryota"/>
</dbReference>
<dbReference type="EMBL" id="AMQM01004522">
    <property type="status" value="NOT_ANNOTATED_CDS"/>
    <property type="molecule type" value="Genomic_DNA"/>
</dbReference>
<feature type="transmembrane region" description="Helical" evidence="14">
    <location>
        <begin position="451"/>
        <end position="471"/>
    </location>
</feature>
<evidence type="ECO:0000256" key="7">
    <source>
        <dbReference type="ARBA" id="ARBA00022958"/>
    </source>
</evidence>
<feature type="transmembrane region" description="Helical" evidence="14">
    <location>
        <begin position="299"/>
        <end position="319"/>
    </location>
</feature>
<dbReference type="Proteomes" id="UP000015101">
    <property type="component" value="Unassembled WGS sequence"/>
</dbReference>
<protein>
    <recommendedName>
        <fullName evidence="12">Solute carrier family 12 member 8</fullName>
    </recommendedName>
</protein>
<evidence type="ECO:0000256" key="6">
    <source>
        <dbReference type="ARBA" id="ARBA00022847"/>
    </source>
</evidence>
<dbReference type="GO" id="GO:1990573">
    <property type="term" value="P:potassium ion import across plasma membrane"/>
    <property type="evidence" value="ECO:0000318"/>
    <property type="project" value="GO_Central"/>
</dbReference>
<feature type="transmembrane region" description="Helical" evidence="14">
    <location>
        <begin position="110"/>
        <end position="131"/>
    </location>
</feature>
<comment type="subcellular location">
    <subcellularLocation>
        <location evidence="1">Membrane</location>
        <topology evidence="1">Multi-pass membrane protein</topology>
    </subcellularLocation>
</comment>
<feature type="region of interest" description="Disordered" evidence="13">
    <location>
        <begin position="23"/>
        <end position="52"/>
    </location>
</feature>
<reference evidence="18" key="1">
    <citation type="submission" date="2012-12" db="EMBL/GenBank/DDBJ databases">
        <authorList>
            <person name="Hellsten U."/>
            <person name="Grimwood J."/>
            <person name="Chapman J.A."/>
            <person name="Shapiro H."/>
            <person name="Aerts A."/>
            <person name="Otillar R.P."/>
            <person name="Terry A.Y."/>
            <person name="Boore J.L."/>
            <person name="Simakov O."/>
            <person name="Marletaz F."/>
            <person name="Cho S.-J."/>
            <person name="Edsinger-Gonzales E."/>
            <person name="Havlak P."/>
            <person name="Kuo D.-H."/>
            <person name="Larsson T."/>
            <person name="Lv J."/>
            <person name="Arendt D."/>
            <person name="Savage R."/>
            <person name="Osoegawa K."/>
            <person name="de Jong P."/>
            <person name="Lindberg D.R."/>
            <person name="Seaver E.C."/>
            <person name="Weisblat D.A."/>
            <person name="Putnam N.H."/>
            <person name="Grigoriev I.V."/>
            <person name="Rokhsar D.S."/>
        </authorList>
    </citation>
    <scope>NUCLEOTIDE SEQUENCE</scope>
</reference>
<keyword evidence="4" id="KW-0633">Potassium transport</keyword>
<comment type="similarity">
    <text evidence="2">Belongs to the SLC12A transporter family.</text>
</comment>
<dbReference type="OMA" id="ICFVFIM"/>
<dbReference type="GO" id="GO:0055075">
    <property type="term" value="P:potassium ion homeostasis"/>
    <property type="evidence" value="ECO:0000318"/>
    <property type="project" value="GO_Central"/>
</dbReference>
<dbReference type="GO" id="GO:1902476">
    <property type="term" value="P:chloride transmembrane transport"/>
    <property type="evidence" value="ECO:0000318"/>
    <property type="project" value="GO_Central"/>
</dbReference>
<dbReference type="STRING" id="6412.T1EFG7"/>
<keyword evidence="6" id="KW-0769">Symport</keyword>
<dbReference type="CTD" id="20195319"/>
<evidence type="ECO:0000256" key="3">
    <source>
        <dbReference type="ARBA" id="ARBA00022448"/>
    </source>
</evidence>
<reference evidence="17" key="3">
    <citation type="submission" date="2015-06" db="UniProtKB">
        <authorList>
            <consortium name="EnsemblMetazoa"/>
        </authorList>
    </citation>
    <scope>IDENTIFICATION</scope>
</reference>
<feature type="transmembrane region" description="Helical" evidence="14">
    <location>
        <begin position="220"/>
        <end position="237"/>
    </location>
</feature>
<feature type="transmembrane region" description="Helical" evidence="14">
    <location>
        <begin position="538"/>
        <end position="567"/>
    </location>
</feature>
<evidence type="ECO:0000259" key="15">
    <source>
        <dbReference type="Pfam" id="PF00324"/>
    </source>
</evidence>
<dbReference type="EnsemblMetazoa" id="HelroT112074">
    <property type="protein sequence ID" value="HelroP112074"/>
    <property type="gene ID" value="HelroG112074"/>
</dbReference>
<dbReference type="PANTHER" id="PTHR11827">
    <property type="entry name" value="SOLUTE CARRIER FAMILY 12, CATION COTRANSPORTERS"/>
    <property type="match status" value="1"/>
</dbReference>